<dbReference type="Gene3D" id="1.25.40.10">
    <property type="entry name" value="Tetratricopeptide repeat domain"/>
    <property type="match status" value="2"/>
</dbReference>
<dbReference type="Pfam" id="PF06580">
    <property type="entry name" value="His_kinase"/>
    <property type="match status" value="1"/>
</dbReference>
<keyword evidence="2" id="KW-1133">Transmembrane helix</keyword>
<dbReference type="InterPro" id="IPR011990">
    <property type="entry name" value="TPR-like_helical_dom_sf"/>
</dbReference>
<evidence type="ECO:0000256" key="3">
    <source>
        <dbReference type="SAM" id="SignalP"/>
    </source>
</evidence>
<feature type="signal peptide" evidence="3">
    <location>
        <begin position="1"/>
        <end position="19"/>
    </location>
</feature>
<dbReference type="InterPro" id="IPR010559">
    <property type="entry name" value="Sig_transdc_His_kin_internal"/>
</dbReference>
<dbReference type="Pfam" id="PF13374">
    <property type="entry name" value="TPR_10"/>
    <property type="match status" value="1"/>
</dbReference>
<dbReference type="InterPro" id="IPR019734">
    <property type="entry name" value="TPR_rpt"/>
</dbReference>
<dbReference type="Gene3D" id="3.30.565.10">
    <property type="entry name" value="Histidine kinase-like ATPase, C-terminal domain"/>
    <property type="match status" value="1"/>
</dbReference>
<feature type="repeat" description="TPR" evidence="1">
    <location>
        <begin position="199"/>
        <end position="232"/>
    </location>
</feature>
<dbReference type="PANTHER" id="PTHR34220:SF7">
    <property type="entry name" value="SENSOR HISTIDINE KINASE YPDA"/>
    <property type="match status" value="1"/>
</dbReference>
<dbReference type="PANTHER" id="PTHR34220">
    <property type="entry name" value="SENSOR HISTIDINE KINASE YPDA"/>
    <property type="match status" value="1"/>
</dbReference>
<dbReference type="OrthoDB" id="607947at2"/>
<keyword evidence="2" id="KW-0472">Membrane</keyword>
<name>A0A512RR70_9BACT</name>
<dbReference type="InterPro" id="IPR050640">
    <property type="entry name" value="Bact_2-comp_sensor_kinase"/>
</dbReference>
<accession>A0A512RR70</accession>
<evidence type="ECO:0000256" key="1">
    <source>
        <dbReference type="PROSITE-ProRule" id="PRU00339"/>
    </source>
</evidence>
<feature type="transmembrane region" description="Helical" evidence="2">
    <location>
        <begin position="434"/>
        <end position="454"/>
    </location>
</feature>
<evidence type="ECO:0000256" key="2">
    <source>
        <dbReference type="SAM" id="Phobius"/>
    </source>
</evidence>
<comment type="caution">
    <text evidence="5">The sequence shown here is derived from an EMBL/GenBank/DDBJ whole genome shotgun (WGS) entry which is preliminary data.</text>
</comment>
<keyword evidence="1" id="KW-0802">TPR repeat</keyword>
<keyword evidence="2" id="KW-0812">Transmembrane</keyword>
<dbReference type="InterPro" id="IPR036890">
    <property type="entry name" value="HATPase_C_sf"/>
</dbReference>
<organism evidence="5 6">
    <name type="scientific">Chitinophaga cymbidii</name>
    <dbReference type="NCBI Taxonomy" id="1096750"/>
    <lineage>
        <taxon>Bacteria</taxon>
        <taxon>Pseudomonadati</taxon>
        <taxon>Bacteroidota</taxon>
        <taxon>Chitinophagia</taxon>
        <taxon>Chitinophagales</taxon>
        <taxon>Chitinophagaceae</taxon>
        <taxon>Chitinophaga</taxon>
    </lineage>
</organism>
<evidence type="ECO:0000313" key="6">
    <source>
        <dbReference type="Proteomes" id="UP000321436"/>
    </source>
</evidence>
<dbReference type="GO" id="GO:0000155">
    <property type="term" value="F:phosphorelay sensor kinase activity"/>
    <property type="evidence" value="ECO:0007669"/>
    <property type="project" value="InterPro"/>
</dbReference>
<dbReference type="Pfam" id="PF13424">
    <property type="entry name" value="TPR_12"/>
    <property type="match status" value="2"/>
</dbReference>
<dbReference type="Proteomes" id="UP000321436">
    <property type="component" value="Unassembled WGS sequence"/>
</dbReference>
<dbReference type="GO" id="GO:0016020">
    <property type="term" value="C:membrane"/>
    <property type="evidence" value="ECO:0007669"/>
    <property type="project" value="InterPro"/>
</dbReference>
<keyword evidence="6" id="KW-1185">Reference proteome</keyword>
<dbReference type="PROSITE" id="PS50005">
    <property type="entry name" value="TPR"/>
    <property type="match status" value="2"/>
</dbReference>
<feature type="chain" id="PRO_5021949791" description="Signal transduction histidine kinase internal region domain-containing protein" evidence="3">
    <location>
        <begin position="20"/>
        <end position="667"/>
    </location>
</feature>
<proteinExistence type="predicted"/>
<keyword evidence="3" id="KW-0732">Signal</keyword>
<evidence type="ECO:0000313" key="5">
    <source>
        <dbReference type="EMBL" id="GEP98180.1"/>
    </source>
</evidence>
<evidence type="ECO:0000259" key="4">
    <source>
        <dbReference type="Pfam" id="PF06580"/>
    </source>
</evidence>
<dbReference type="RefSeq" id="WP_146866454.1">
    <property type="nucleotide sequence ID" value="NZ_BKAU01000005.1"/>
</dbReference>
<dbReference type="AlphaFoldDB" id="A0A512RR70"/>
<dbReference type="SUPFAM" id="SSF48452">
    <property type="entry name" value="TPR-like"/>
    <property type="match status" value="2"/>
</dbReference>
<dbReference type="SUPFAM" id="SSF55874">
    <property type="entry name" value="ATPase domain of HSP90 chaperone/DNA topoisomerase II/histidine kinase"/>
    <property type="match status" value="1"/>
</dbReference>
<dbReference type="SMART" id="SM00028">
    <property type="entry name" value="TPR"/>
    <property type="match status" value="7"/>
</dbReference>
<protein>
    <recommendedName>
        <fullName evidence="4">Signal transduction histidine kinase internal region domain-containing protein</fullName>
    </recommendedName>
</protein>
<gene>
    <name evidence="5" type="ORF">CCY01nite_44400</name>
</gene>
<feature type="domain" description="Signal transduction histidine kinase internal region" evidence="4">
    <location>
        <begin position="470"/>
        <end position="549"/>
    </location>
</feature>
<sequence>MIRKIALSLVLLLAGKTFAQQPVIDSLNHLLAGHSARDTIRLHLLNELSFAYYTVDPAKGVAIATEAIALARELDHPRLLAAAYNNKGTNHWAKGEDSLAMEAGEQALRIHNQSGNRLGAAKALNNLALNYYNLSNFPKALEYHETALHLFTALHHSAGIAHSHTNMGVVYLSLSDYPKALRHFLDGARYWQEDSVAFANTLLNIGLVYKNMREYTKAQQYAQQALDIYVRAGQKQGEANACGNLGTLYSATGDPEAALRYYKRALTLNETIGNKRRIASDLVNMAVVYQETKDLPTARQYLRKGLQLYEQTNDKENTSFTMIKLAEAGDQPEVYLEKALQLATEAGSLQYQSLAWEVKSRAFAKAGKNALALEAYKQHIQLRDSIYNSAKTKEITRQQIQFEYEKKEALLKAAHDKDIALAQARDRQRKTMEVAVLAGILLLSAASATGYLLYKKRKDAELHTRMADTEMKALRAQMNPHFIFNSLNAISSFISNNKPALADDFLVRFSRLIRMILENSEYKEITLSEDLEVLELYMQLERMRLRERFDYVIEVDETVDASNTLIPPLLLQPFVENSIWHGFSGNREGGRIQIRISRQEKELVCIVEDNGHGRTKTHSDHRSLGTQITRARISMLQHADRSGSEVVFTDLPEGLSVTIRLPVHHKF</sequence>
<feature type="repeat" description="TPR" evidence="1">
    <location>
        <begin position="239"/>
        <end position="272"/>
    </location>
</feature>
<dbReference type="EMBL" id="BKAU01000005">
    <property type="protein sequence ID" value="GEP98180.1"/>
    <property type="molecule type" value="Genomic_DNA"/>
</dbReference>
<reference evidence="5 6" key="1">
    <citation type="submission" date="2019-07" db="EMBL/GenBank/DDBJ databases">
        <title>Whole genome shotgun sequence of Chitinophaga cymbidii NBRC 109752.</title>
        <authorList>
            <person name="Hosoyama A."/>
            <person name="Uohara A."/>
            <person name="Ohji S."/>
            <person name="Ichikawa N."/>
        </authorList>
    </citation>
    <scope>NUCLEOTIDE SEQUENCE [LARGE SCALE GENOMIC DNA]</scope>
    <source>
        <strain evidence="5 6">NBRC 109752</strain>
    </source>
</reference>